<evidence type="ECO:0000256" key="1">
    <source>
        <dbReference type="SAM" id="MobiDB-lite"/>
    </source>
</evidence>
<feature type="region of interest" description="Disordered" evidence="1">
    <location>
        <begin position="76"/>
        <end position="127"/>
    </location>
</feature>
<reference evidence="3" key="1">
    <citation type="submission" date="2022-11" db="UniProtKB">
        <authorList>
            <consortium name="WormBaseParasite"/>
        </authorList>
    </citation>
    <scope>IDENTIFICATION</scope>
</reference>
<keyword evidence="2" id="KW-1185">Reference proteome</keyword>
<protein>
    <submittedName>
        <fullName evidence="3">Uncharacterized protein</fullName>
    </submittedName>
</protein>
<evidence type="ECO:0000313" key="3">
    <source>
        <dbReference type="WBParaSite" id="PSU_v2.g14479.t1"/>
    </source>
</evidence>
<evidence type="ECO:0000313" key="2">
    <source>
        <dbReference type="Proteomes" id="UP000887577"/>
    </source>
</evidence>
<feature type="compositionally biased region" description="Low complexity" evidence="1">
    <location>
        <begin position="93"/>
        <end position="118"/>
    </location>
</feature>
<accession>A0A914Y4W7</accession>
<proteinExistence type="predicted"/>
<name>A0A914Y4W7_9BILA</name>
<sequence length="264" mass="29907">MINVNDLDLPPFIFHLGELYVPDGVVQKLFNSLPLKALGFRHYNSSVLFRFIEYQLPIKVRVLRIFHNANRIPNFSSIGQEPLEADKPEKKSSVSSRYSILSTSRSSIGSNENNNNNNNGGGIRRDSIGTSTKIAAAEAITQTNSKQPQPPPQQPQQQQQQQKHKSSNISTLEMRRITIFAIEEAKRRTQRLRRRAYANVDVVYTQESQAGQEVLGRMAEPMRSPHVYSRSAKREMRVIKGDLVRPIPLASLGYESDFEDGLED</sequence>
<dbReference type="Proteomes" id="UP000887577">
    <property type="component" value="Unplaced"/>
</dbReference>
<dbReference type="AlphaFoldDB" id="A0A914Y4W7"/>
<organism evidence="2 3">
    <name type="scientific">Panagrolaimus superbus</name>
    <dbReference type="NCBI Taxonomy" id="310955"/>
    <lineage>
        <taxon>Eukaryota</taxon>
        <taxon>Metazoa</taxon>
        <taxon>Ecdysozoa</taxon>
        <taxon>Nematoda</taxon>
        <taxon>Chromadorea</taxon>
        <taxon>Rhabditida</taxon>
        <taxon>Tylenchina</taxon>
        <taxon>Panagrolaimomorpha</taxon>
        <taxon>Panagrolaimoidea</taxon>
        <taxon>Panagrolaimidae</taxon>
        <taxon>Panagrolaimus</taxon>
    </lineage>
</organism>
<feature type="region of interest" description="Disordered" evidence="1">
    <location>
        <begin position="142"/>
        <end position="171"/>
    </location>
</feature>
<dbReference type="WBParaSite" id="PSU_v2.g14479.t1">
    <property type="protein sequence ID" value="PSU_v2.g14479.t1"/>
    <property type="gene ID" value="PSU_v2.g14479"/>
</dbReference>